<evidence type="ECO:0000313" key="3">
    <source>
        <dbReference type="Proteomes" id="UP000639772"/>
    </source>
</evidence>
<dbReference type="InterPro" id="IPR044678">
    <property type="entry name" value="COR27/28"/>
</dbReference>
<dbReference type="PANTHER" id="PTHR33676">
    <property type="entry name" value="COLD REGULATED PROTEIN 27"/>
    <property type="match status" value="1"/>
</dbReference>
<dbReference type="AlphaFoldDB" id="A0A835U6K1"/>
<accession>A0A835U6K1</accession>
<dbReference type="GO" id="GO:0009409">
    <property type="term" value="P:response to cold"/>
    <property type="evidence" value="ECO:0007669"/>
    <property type="project" value="InterPro"/>
</dbReference>
<feature type="region of interest" description="Disordered" evidence="1">
    <location>
        <begin position="1"/>
        <end position="27"/>
    </location>
</feature>
<sequence length="280" mass="31350">MDGRELTPSEKSSKVKKSGKMKHSFSNEWTDEKHNKYLNNIEASFVNQLYHSQHLSTDLMGWLTRTQKKTDAAQSSTNKQQSDQFKVLRRGCWEKLEFENSMSKVVHDTTEPVNQSANPWIQHFVPRAVGDVPYTSSDKVEANDIANQSILNSSMKEKAFSAKNPAERYSVLFQQNSAGSRIGSEVLQLFPEASDQNFVDMEHGLVGEQSKASNTKKRVRGTAHSLLNDQIVPSKPSSSPKNGTRLKDKIAEHSSNMISEQIGTSYCNHKEPDGLGFNNG</sequence>
<evidence type="ECO:0000313" key="2">
    <source>
        <dbReference type="EMBL" id="KAG0449740.1"/>
    </source>
</evidence>
<dbReference type="Proteomes" id="UP000639772">
    <property type="component" value="Unassembled WGS sequence"/>
</dbReference>
<organism evidence="2 3">
    <name type="scientific">Vanilla planifolia</name>
    <name type="common">Vanilla</name>
    <dbReference type="NCBI Taxonomy" id="51239"/>
    <lineage>
        <taxon>Eukaryota</taxon>
        <taxon>Viridiplantae</taxon>
        <taxon>Streptophyta</taxon>
        <taxon>Embryophyta</taxon>
        <taxon>Tracheophyta</taxon>
        <taxon>Spermatophyta</taxon>
        <taxon>Magnoliopsida</taxon>
        <taxon>Liliopsida</taxon>
        <taxon>Asparagales</taxon>
        <taxon>Orchidaceae</taxon>
        <taxon>Vanilloideae</taxon>
        <taxon>Vanilleae</taxon>
        <taxon>Vanilla</taxon>
    </lineage>
</organism>
<gene>
    <name evidence="2" type="ORF">HPP92_027172</name>
</gene>
<reference evidence="2 3" key="1">
    <citation type="journal article" date="2020" name="Nat. Food">
        <title>A phased Vanilla planifolia genome enables genetic improvement of flavour and production.</title>
        <authorList>
            <person name="Hasing T."/>
            <person name="Tang H."/>
            <person name="Brym M."/>
            <person name="Khazi F."/>
            <person name="Huang T."/>
            <person name="Chambers A.H."/>
        </authorList>
    </citation>
    <scope>NUCLEOTIDE SEQUENCE [LARGE SCALE GENOMIC DNA]</scope>
    <source>
        <tissue evidence="2">Leaf</tissue>
    </source>
</reference>
<dbReference type="OrthoDB" id="1923282at2759"/>
<evidence type="ECO:0000256" key="1">
    <source>
        <dbReference type="SAM" id="MobiDB-lite"/>
    </source>
</evidence>
<name>A0A835U6K1_VANPL</name>
<protein>
    <submittedName>
        <fullName evidence="2">Uncharacterized protein</fullName>
    </submittedName>
</protein>
<dbReference type="GO" id="GO:0042752">
    <property type="term" value="P:regulation of circadian rhythm"/>
    <property type="evidence" value="ECO:0007669"/>
    <property type="project" value="InterPro"/>
</dbReference>
<dbReference type="PANTHER" id="PTHR33676:SF3">
    <property type="entry name" value="COLD-REGULATED PROTEIN 27"/>
    <property type="match status" value="1"/>
</dbReference>
<feature type="compositionally biased region" description="Basic residues" evidence="1">
    <location>
        <begin position="14"/>
        <end position="23"/>
    </location>
</feature>
<feature type="compositionally biased region" description="Basic and acidic residues" evidence="1">
    <location>
        <begin position="1"/>
        <end position="13"/>
    </location>
</feature>
<dbReference type="EMBL" id="JADCNM010000162">
    <property type="protein sequence ID" value="KAG0449740.1"/>
    <property type="molecule type" value="Genomic_DNA"/>
</dbReference>
<proteinExistence type="predicted"/>
<comment type="caution">
    <text evidence="2">The sequence shown here is derived from an EMBL/GenBank/DDBJ whole genome shotgun (WGS) entry which is preliminary data.</text>
</comment>